<sequence length="353" mass="40244">MKKRLWQTMLGLLALWWLVSAATPAWASQANPQAALVKFVSQKLTGKYGIYTNYLAQAGSDEHVATGHQYLSESAGYYLQYLAQTKQNRKFRASYAQTKRTFYRQQVFLYRFDPKQPGKYRVNATIDDLRIIAALMTYDQRNHTTKYQKEIKTLYQGLRRQVQQDSLLTDMYSLTERTHNQEVTLCYQNLAVLKKLDPQSYRQALRVVQGGRIGTHGPLYYQSYRLNTKKYAKSQLVTPQLLITFLHLAEVGKLPPASLHWLKQQVTKQTLYNAYTTTGRVKDRNTSAANYALAMLIGQEVGDQTLTNTAKQALLAMQVTDANSAIYGSFGDPQTKQVYSFNELTALVALNQS</sequence>
<evidence type="ECO:0000256" key="1">
    <source>
        <dbReference type="SAM" id="SignalP"/>
    </source>
</evidence>
<organism evidence="2 3">
    <name type="scientific">Limosilactobacillus ingluviei</name>
    <dbReference type="NCBI Taxonomy" id="148604"/>
    <lineage>
        <taxon>Bacteria</taxon>
        <taxon>Bacillati</taxon>
        <taxon>Bacillota</taxon>
        <taxon>Bacilli</taxon>
        <taxon>Lactobacillales</taxon>
        <taxon>Lactobacillaceae</taxon>
        <taxon>Limosilactobacillus</taxon>
    </lineage>
</organism>
<protein>
    <submittedName>
        <fullName evidence="2">Family 8 glycosyl hydrolase</fullName>
    </submittedName>
</protein>
<dbReference type="GO" id="GO:0016787">
    <property type="term" value="F:hydrolase activity"/>
    <property type="evidence" value="ECO:0007669"/>
    <property type="project" value="UniProtKB-KW"/>
</dbReference>
<keyword evidence="3" id="KW-1185">Reference proteome</keyword>
<keyword evidence="2" id="KW-0378">Hydrolase</keyword>
<dbReference type="InterPro" id="IPR008928">
    <property type="entry name" value="6-hairpin_glycosidase_sf"/>
</dbReference>
<dbReference type="AlphaFoldDB" id="A0A0R2GYK2"/>
<feature type="signal peptide" evidence="1">
    <location>
        <begin position="1"/>
        <end position="27"/>
    </location>
</feature>
<dbReference type="SUPFAM" id="SSF48208">
    <property type="entry name" value="Six-hairpin glycosidases"/>
    <property type="match status" value="1"/>
</dbReference>
<keyword evidence="1" id="KW-0732">Signal</keyword>
<dbReference type="RefSeq" id="WP_235809056.1">
    <property type="nucleotide sequence ID" value="NZ_JQBA01000003.1"/>
</dbReference>
<accession>A0A0R2GYK2</accession>
<reference evidence="2 3" key="1">
    <citation type="journal article" date="2015" name="Genome Announc.">
        <title>Expanding the biotechnology potential of lactobacilli through comparative genomics of 213 strains and associated genera.</title>
        <authorList>
            <person name="Sun Z."/>
            <person name="Harris H.M."/>
            <person name="McCann A."/>
            <person name="Guo C."/>
            <person name="Argimon S."/>
            <person name="Zhang W."/>
            <person name="Yang X."/>
            <person name="Jeffery I.B."/>
            <person name="Cooney J.C."/>
            <person name="Kagawa T.F."/>
            <person name="Liu W."/>
            <person name="Song Y."/>
            <person name="Salvetti E."/>
            <person name="Wrobel A."/>
            <person name="Rasinkangas P."/>
            <person name="Parkhill J."/>
            <person name="Rea M.C."/>
            <person name="O'Sullivan O."/>
            <person name="Ritari J."/>
            <person name="Douillard F.P."/>
            <person name="Paul Ross R."/>
            <person name="Yang R."/>
            <person name="Briner A.E."/>
            <person name="Felis G.E."/>
            <person name="de Vos W.M."/>
            <person name="Barrangou R."/>
            <person name="Klaenhammer T.R."/>
            <person name="Caufield P.W."/>
            <person name="Cui Y."/>
            <person name="Zhang H."/>
            <person name="O'Toole P.W."/>
        </authorList>
    </citation>
    <scope>NUCLEOTIDE SEQUENCE [LARGE SCALE GENOMIC DNA]</scope>
    <source>
        <strain evidence="2 3">DSM 14792</strain>
    </source>
</reference>
<dbReference type="EMBL" id="JQBA01000003">
    <property type="protein sequence ID" value="KRN45390.1"/>
    <property type="molecule type" value="Genomic_DNA"/>
</dbReference>
<dbReference type="Gene3D" id="1.50.10.10">
    <property type="match status" value="1"/>
</dbReference>
<dbReference type="PATRIC" id="fig|148604.4.peg.1169"/>
<gene>
    <name evidence="2" type="ORF">IV41_GL001131</name>
</gene>
<proteinExistence type="predicted"/>
<dbReference type="GO" id="GO:0005975">
    <property type="term" value="P:carbohydrate metabolic process"/>
    <property type="evidence" value="ECO:0007669"/>
    <property type="project" value="InterPro"/>
</dbReference>
<feature type="chain" id="PRO_5006417502" evidence="1">
    <location>
        <begin position="28"/>
        <end position="353"/>
    </location>
</feature>
<name>A0A0R2GYK2_9LACO</name>
<dbReference type="InterPro" id="IPR012341">
    <property type="entry name" value="6hp_glycosidase-like_sf"/>
</dbReference>
<evidence type="ECO:0000313" key="3">
    <source>
        <dbReference type="Proteomes" id="UP000051639"/>
    </source>
</evidence>
<dbReference type="Proteomes" id="UP000051639">
    <property type="component" value="Unassembled WGS sequence"/>
</dbReference>
<comment type="caution">
    <text evidence="2">The sequence shown here is derived from an EMBL/GenBank/DDBJ whole genome shotgun (WGS) entry which is preliminary data.</text>
</comment>
<evidence type="ECO:0000313" key="2">
    <source>
        <dbReference type="EMBL" id="KRN45390.1"/>
    </source>
</evidence>